<dbReference type="InterPro" id="IPR013830">
    <property type="entry name" value="SGNH_hydro"/>
</dbReference>
<accession>A0A561UB24</accession>
<dbReference type="OrthoDB" id="5503950at2"/>
<dbReference type="InterPro" id="IPR036514">
    <property type="entry name" value="SGNH_hydro_sf"/>
</dbReference>
<evidence type="ECO:0000256" key="2">
    <source>
        <dbReference type="PIRSR" id="PIRSR637460-2"/>
    </source>
</evidence>
<dbReference type="AlphaFoldDB" id="A0A561UB24"/>
<name>A0A561UB24_9ACTN</name>
<dbReference type="GO" id="GO:0019433">
    <property type="term" value="P:triglyceride catabolic process"/>
    <property type="evidence" value="ECO:0007669"/>
    <property type="project" value="TreeGrafter"/>
</dbReference>
<evidence type="ECO:0000256" key="1">
    <source>
        <dbReference type="PIRSR" id="PIRSR637460-1"/>
    </source>
</evidence>
<dbReference type="Gene3D" id="3.40.50.1110">
    <property type="entry name" value="SGNH hydrolase"/>
    <property type="match status" value="1"/>
</dbReference>
<evidence type="ECO:0000313" key="6">
    <source>
        <dbReference type="Proteomes" id="UP000317940"/>
    </source>
</evidence>
<keyword evidence="5" id="KW-0378">Hydrolase</keyword>
<dbReference type="Proteomes" id="UP000317940">
    <property type="component" value="Unassembled WGS sequence"/>
</dbReference>
<comment type="caution">
    <text evidence="5">The sequence shown here is derived from an EMBL/GenBank/DDBJ whole genome shotgun (WGS) entry which is preliminary data.</text>
</comment>
<feature type="chain" id="PRO_5021931968" evidence="3">
    <location>
        <begin position="30"/>
        <end position="265"/>
    </location>
</feature>
<dbReference type="SUPFAM" id="SSF52266">
    <property type="entry name" value="SGNH hydrolase"/>
    <property type="match status" value="1"/>
</dbReference>
<keyword evidence="2" id="KW-1015">Disulfide bond</keyword>
<proteinExistence type="predicted"/>
<dbReference type="EMBL" id="VIWT01000001">
    <property type="protein sequence ID" value="TWF96578.1"/>
    <property type="molecule type" value="Genomic_DNA"/>
</dbReference>
<evidence type="ECO:0000256" key="3">
    <source>
        <dbReference type="SAM" id="SignalP"/>
    </source>
</evidence>
<reference evidence="5 6" key="1">
    <citation type="submission" date="2019-06" db="EMBL/GenBank/DDBJ databases">
        <title>Sequencing the genomes of 1000 actinobacteria strains.</title>
        <authorList>
            <person name="Klenk H.-P."/>
        </authorList>
    </citation>
    <scope>NUCLEOTIDE SEQUENCE [LARGE SCALE GENOMIC DNA]</scope>
    <source>
        <strain evidence="5 6">DSM 44826</strain>
    </source>
</reference>
<protein>
    <submittedName>
        <fullName evidence="5">GDSL-like lipase/acylhydrolase family protein</fullName>
    </submittedName>
</protein>
<evidence type="ECO:0000313" key="5">
    <source>
        <dbReference type="EMBL" id="TWF96578.1"/>
    </source>
</evidence>
<dbReference type="RefSeq" id="WP_145902914.1">
    <property type="nucleotide sequence ID" value="NZ_BAAAMZ010000004.1"/>
</dbReference>
<feature type="signal peptide" evidence="3">
    <location>
        <begin position="1"/>
        <end position="29"/>
    </location>
</feature>
<feature type="active site" description="Nucleophile" evidence="1">
    <location>
        <position position="40"/>
    </location>
</feature>
<feature type="disulfide bond" evidence="2">
    <location>
        <begin position="123"/>
        <end position="131"/>
    </location>
</feature>
<feature type="active site" evidence="1">
    <location>
        <position position="247"/>
    </location>
</feature>
<dbReference type="PANTHER" id="PTHR37981">
    <property type="entry name" value="LIPASE 2"/>
    <property type="match status" value="1"/>
</dbReference>
<feature type="domain" description="SGNH hydrolase-type esterase" evidence="4">
    <location>
        <begin position="36"/>
        <end position="254"/>
    </location>
</feature>
<keyword evidence="3" id="KW-0732">Signal</keyword>
<dbReference type="PANTHER" id="PTHR37981:SF1">
    <property type="entry name" value="SGNH HYDROLASE-TYPE ESTERASE DOMAIN-CONTAINING PROTEIN"/>
    <property type="match status" value="1"/>
</dbReference>
<keyword evidence="6" id="KW-1185">Reference proteome</keyword>
<feature type="disulfide bond" evidence="2">
    <location>
        <begin position="57"/>
        <end position="82"/>
    </location>
</feature>
<dbReference type="GO" id="GO:0004806">
    <property type="term" value="F:triacylglycerol lipase activity"/>
    <property type="evidence" value="ECO:0007669"/>
    <property type="project" value="TreeGrafter"/>
</dbReference>
<evidence type="ECO:0000259" key="4">
    <source>
        <dbReference type="Pfam" id="PF13472"/>
    </source>
</evidence>
<organism evidence="5 6">
    <name type="scientific">Kitasatospora viridis</name>
    <dbReference type="NCBI Taxonomy" id="281105"/>
    <lineage>
        <taxon>Bacteria</taxon>
        <taxon>Bacillati</taxon>
        <taxon>Actinomycetota</taxon>
        <taxon>Actinomycetes</taxon>
        <taxon>Kitasatosporales</taxon>
        <taxon>Streptomycetaceae</taxon>
        <taxon>Kitasatospora</taxon>
    </lineage>
</organism>
<sequence length="265" mass="27177">MRPVRVVSGAFTAAVVAASALVLAAPANAAGINYVALGDSYSAGVGAGNYDSSSGSCSRSYNAYPELWAQANSPSSFSFEACSGAKTGDVLSGQLSVLNSATSLVSITIGGNDAGFSNTMETCVLDGTSSCLSAVSTAESYAQNTLPGSLNTLFTAIHNKAPHAQVVVLGYPHLYQVPGSCLFGISDTSRTAINGAADTLDGVLDKAAANAGFSYADVRDQFSGHEICGDSDQWLNSTTWPIDESYHPNASGQANGFYPVFSQYA</sequence>
<dbReference type="CDD" id="cd01823">
    <property type="entry name" value="SEST_like"/>
    <property type="match status" value="1"/>
</dbReference>
<feature type="disulfide bond" evidence="2">
    <location>
        <begin position="181"/>
        <end position="228"/>
    </location>
</feature>
<dbReference type="Pfam" id="PF13472">
    <property type="entry name" value="Lipase_GDSL_2"/>
    <property type="match status" value="1"/>
</dbReference>
<dbReference type="InterPro" id="IPR037460">
    <property type="entry name" value="SEST-like"/>
</dbReference>
<gene>
    <name evidence="5" type="ORF">FHX73_11350</name>
</gene>